<dbReference type="PANTHER" id="PTHR12110">
    <property type="entry name" value="HYDROXYPYRUVATE ISOMERASE"/>
    <property type="match status" value="1"/>
</dbReference>
<dbReference type="PANTHER" id="PTHR12110:SF21">
    <property type="entry name" value="XYLOSE ISOMERASE-LIKE TIM BARREL DOMAIN-CONTAINING PROTEIN"/>
    <property type="match status" value="1"/>
</dbReference>
<proteinExistence type="predicted"/>
<dbReference type="InterPro" id="IPR036237">
    <property type="entry name" value="Xyl_isomerase-like_sf"/>
</dbReference>
<dbReference type="Gene3D" id="3.20.20.150">
    <property type="entry name" value="Divalent-metal-dependent TIM barrel enzymes"/>
    <property type="match status" value="1"/>
</dbReference>
<gene>
    <name evidence="2" type="ORF">DF168_00426</name>
</gene>
<dbReference type="Proteomes" id="UP000247465">
    <property type="component" value="Chromosome"/>
</dbReference>
<evidence type="ECO:0000259" key="1">
    <source>
        <dbReference type="Pfam" id="PF01261"/>
    </source>
</evidence>
<accession>A0A2Z4AD29</accession>
<reference evidence="2 3" key="1">
    <citation type="submission" date="2018-06" db="EMBL/GenBank/DDBJ databases">
        <title>Draft Genome Sequence of a Novel Marine Bacterium Related to the Verrucomicrobia.</title>
        <authorList>
            <person name="Vosseberg J."/>
            <person name="Martijn J."/>
            <person name="Ettema T.J.G."/>
        </authorList>
    </citation>
    <scope>NUCLEOTIDE SEQUENCE [LARGE SCALE GENOMIC DNA]</scope>
    <source>
        <strain evidence="2">TARA_B100001123</strain>
    </source>
</reference>
<feature type="domain" description="Xylose isomerase-like TIM barrel" evidence="1">
    <location>
        <begin position="21"/>
        <end position="246"/>
    </location>
</feature>
<dbReference type="SUPFAM" id="SSF51658">
    <property type="entry name" value="Xylose isomerase-like"/>
    <property type="match status" value="1"/>
</dbReference>
<evidence type="ECO:0000313" key="3">
    <source>
        <dbReference type="Proteomes" id="UP000247465"/>
    </source>
</evidence>
<dbReference type="InterPro" id="IPR013022">
    <property type="entry name" value="Xyl_isomerase-like_TIM-brl"/>
</dbReference>
<dbReference type="AlphaFoldDB" id="A0A2Z4AD29"/>
<dbReference type="EMBL" id="CP029803">
    <property type="protein sequence ID" value="AWT59245.1"/>
    <property type="molecule type" value="Genomic_DNA"/>
</dbReference>
<evidence type="ECO:0000313" key="2">
    <source>
        <dbReference type="EMBL" id="AWT59245.1"/>
    </source>
</evidence>
<sequence length="278" mass="31356">MKLGYSNYAMKGLDIFEALPRLKDIGYDAIEIAVRRGWQTSADNLDAASRRRLVKVFQSCDFPPPSLMDGLDTCISGVLWDETLNRFKSSCALARDLNFGDQPSVLTTTLGGCLSPWEEVREEVREGLLRLADVAEEYRVIVAIEPHYGHEFDTPEKAVWMMEKTQHEGLKLNFDVSHFTPQGFDLNHCVSLCTPYSVHAHIKDGIVENGKIRYLLPGEGDIDLIEYVSAVRSTGFQAPLTVEVSGMIWMLPDYDPWKTAKYCYKLLDEALREAGIRA</sequence>
<organism evidence="2 3">
    <name type="scientific">Candidatus Moanibacter tarae</name>
    <dbReference type="NCBI Taxonomy" id="2200854"/>
    <lineage>
        <taxon>Bacteria</taxon>
        <taxon>Pseudomonadati</taxon>
        <taxon>Verrucomicrobiota</taxon>
        <taxon>Opitutia</taxon>
        <taxon>Puniceicoccales</taxon>
        <taxon>Puniceicoccales incertae sedis</taxon>
        <taxon>Candidatus Moanibacter</taxon>
    </lineage>
</organism>
<dbReference type="InterPro" id="IPR050312">
    <property type="entry name" value="IolE/XylAMocC-like"/>
</dbReference>
<protein>
    <recommendedName>
        <fullName evidence="1">Xylose isomerase-like TIM barrel domain-containing protein</fullName>
    </recommendedName>
</protein>
<dbReference type="KEGG" id="mtar:DF168_00426"/>
<dbReference type="Pfam" id="PF01261">
    <property type="entry name" value="AP_endonuc_2"/>
    <property type="match status" value="1"/>
</dbReference>
<name>A0A2Z4AD29_9BACT</name>